<evidence type="ECO:0008006" key="3">
    <source>
        <dbReference type="Google" id="ProtNLM"/>
    </source>
</evidence>
<dbReference type="GeneID" id="36552342"/>
<comment type="caution">
    <text evidence="1">The sequence shown here is derived from an EMBL/GenBank/DDBJ whole genome shotgun (WGS) entry which is preliminary data.</text>
</comment>
<dbReference type="AlphaFoldDB" id="A0A2I2FYV9"/>
<evidence type="ECO:0000313" key="2">
    <source>
        <dbReference type="Proteomes" id="UP000234275"/>
    </source>
</evidence>
<dbReference type="InterPro" id="IPR036396">
    <property type="entry name" value="Cyt_P450_sf"/>
</dbReference>
<sequence>MECRTVISARDFRKNHNQLTSYQSRAKHNERLCTVYGIENSFTTVDPAYSNEFANFASGLLLLQPNQWEGLTVTVSDNIRRWLDEPVPSSSYKLFVPLNTMVQSLTLKFIFLTLYQDTLDAKDAAVIELADAINCTWVAAKRGCNVPAFKDNHYLQKALAPIFPNVDPADERGNPLNRILPGFETIWRVVLRLVLEIGFHHDTNSLLWKTTLINFAQKPTRTQFMAAGNSFLVSAEHLVNEALRLYPPKRRIYRSFQEDDSSETTTYGADVEGCHLDTKIWGSDAFVFNPIRWKGLTTAQDAAFIPFGTSPFLCPAQASFGPRAIGLLAGLIFRELKSEWILNQGSDGVKVPLLKGRLSNEGNAYSDLFLVKDKD</sequence>
<accession>A0A2I2FYV9</accession>
<dbReference type="STRING" id="1392250.A0A2I2FYV9"/>
<dbReference type="OrthoDB" id="10029320at2759"/>
<dbReference type="GO" id="GO:0005506">
    <property type="term" value="F:iron ion binding"/>
    <property type="evidence" value="ECO:0007669"/>
    <property type="project" value="InterPro"/>
</dbReference>
<dbReference type="GO" id="GO:0020037">
    <property type="term" value="F:heme binding"/>
    <property type="evidence" value="ECO:0007669"/>
    <property type="project" value="InterPro"/>
</dbReference>
<dbReference type="SUPFAM" id="SSF48264">
    <property type="entry name" value="Cytochrome P450"/>
    <property type="match status" value="1"/>
</dbReference>
<dbReference type="Proteomes" id="UP000234275">
    <property type="component" value="Unassembled WGS sequence"/>
</dbReference>
<reference evidence="1 2" key="1">
    <citation type="submission" date="2016-12" db="EMBL/GenBank/DDBJ databases">
        <title>The genomes of Aspergillus section Nigri reveals drivers in fungal speciation.</title>
        <authorList>
            <consortium name="DOE Joint Genome Institute"/>
            <person name="Vesth T.C."/>
            <person name="Nybo J."/>
            <person name="Theobald S."/>
            <person name="Brandl J."/>
            <person name="Frisvad J.C."/>
            <person name="Nielsen K.F."/>
            <person name="Lyhne E.K."/>
            <person name="Kogle M.E."/>
            <person name="Kuo A."/>
            <person name="Riley R."/>
            <person name="Clum A."/>
            <person name="Nolan M."/>
            <person name="Lipzen A."/>
            <person name="Salamov A."/>
            <person name="Henrissat B."/>
            <person name="Wiebenga A."/>
            <person name="De Vries R.P."/>
            <person name="Grigoriev I.V."/>
            <person name="Mortensen U.H."/>
            <person name="Andersen M.R."/>
            <person name="Baker S.E."/>
        </authorList>
    </citation>
    <scope>NUCLEOTIDE SEQUENCE [LARGE SCALE GENOMIC DNA]</scope>
    <source>
        <strain evidence="1 2">IBT 23096</strain>
    </source>
</reference>
<dbReference type="EMBL" id="MSFO01000007">
    <property type="protein sequence ID" value="PLB45736.1"/>
    <property type="molecule type" value="Genomic_DNA"/>
</dbReference>
<name>A0A2I2FYV9_9EURO</name>
<proteinExistence type="predicted"/>
<dbReference type="GO" id="GO:0016705">
    <property type="term" value="F:oxidoreductase activity, acting on paired donors, with incorporation or reduction of molecular oxygen"/>
    <property type="evidence" value="ECO:0007669"/>
    <property type="project" value="InterPro"/>
</dbReference>
<protein>
    <recommendedName>
        <fullName evidence="3">Cytochrome P450</fullName>
    </recommendedName>
</protein>
<dbReference type="Gene3D" id="1.10.630.10">
    <property type="entry name" value="Cytochrome P450"/>
    <property type="match status" value="1"/>
</dbReference>
<dbReference type="GO" id="GO:0004497">
    <property type="term" value="F:monooxygenase activity"/>
    <property type="evidence" value="ECO:0007669"/>
    <property type="project" value="InterPro"/>
</dbReference>
<dbReference type="RefSeq" id="XP_024701038.1">
    <property type="nucleotide sequence ID" value="XM_024844642.1"/>
</dbReference>
<dbReference type="VEuPathDB" id="FungiDB:P170DRAFT_364475"/>
<organism evidence="1 2">
    <name type="scientific">Aspergillus steynii IBT 23096</name>
    <dbReference type="NCBI Taxonomy" id="1392250"/>
    <lineage>
        <taxon>Eukaryota</taxon>
        <taxon>Fungi</taxon>
        <taxon>Dikarya</taxon>
        <taxon>Ascomycota</taxon>
        <taxon>Pezizomycotina</taxon>
        <taxon>Eurotiomycetes</taxon>
        <taxon>Eurotiomycetidae</taxon>
        <taxon>Eurotiales</taxon>
        <taxon>Aspergillaceae</taxon>
        <taxon>Aspergillus</taxon>
        <taxon>Aspergillus subgen. Circumdati</taxon>
    </lineage>
</organism>
<evidence type="ECO:0000313" key="1">
    <source>
        <dbReference type="EMBL" id="PLB45736.1"/>
    </source>
</evidence>
<gene>
    <name evidence="1" type="ORF">P170DRAFT_364475</name>
</gene>
<keyword evidence="2" id="KW-1185">Reference proteome</keyword>